<dbReference type="SUPFAM" id="SSF90123">
    <property type="entry name" value="ABC transporter transmembrane region"/>
    <property type="match status" value="2"/>
</dbReference>
<dbReference type="Proteomes" id="UP000316270">
    <property type="component" value="Chromosome 2"/>
</dbReference>
<dbReference type="GO" id="GO:0016020">
    <property type="term" value="C:membrane"/>
    <property type="evidence" value="ECO:0007669"/>
    <property type="project" value="UniProtKB-SubCell"/>
</dbReference>
<dbReference type="OrthoDB" id="6500128at2759"/>
<dbReference type="STRING" id="50376.A0A517KZ36"/>
<dbReference type="Gene3D" id="3.40.50.300">
    <property type="entry name" value="P-loop containing nucleotide triphosphate hydrolases"/>
    <property type="match status" value="2"/>
</dbReference>
<keyword evidence="6 9" id="KW-1133">Transmembrane helix</keyword>
<dbReference type="GO" id="GO:0005737">
    <property type="term" value="C:cytoplasm"/>
    <property type="evidence" value="ECO:0007669"/>
    <property type="project" value="UniProtKB-ARBA"/>
</dbReference>
<keyword evidence="7 9" id="KW-0472">Membrane</keyword>
<keyword evidence="5" id="KW-0067">ATP-binding</keyword>
<evidence type="ECO:0000256" key="8">
    <source>
        <dbReference type="SAM" id="MobiDB-lite"/>
    </source>
</evidence>
<comment type="subcellular location">
    <subcellularLocation>
        <location evidence="1">Membrane</location>
        <topology evidence="1">Multi-pass membrane protein</topology>
    </subcellularLocation>
</comment>
<gene>
    <name evidence="12" type="ORF">FKW77_001642</name>
</gene>
<dbReference type="AlphaFoldDB" id="A0A517KZ36"/>
<dbReference type="InterPro" id="IPR039421">
    <property type="entry name" value="Type_1_exporter"/>
</dbReference>
<dbReference type="EMBL" id="CP042186">
    <property type="protein sequence ID" value="QDS68637.1"/>
    <property type="molecule type" value="Genomic_DNA"/>
</dbReference>
<dbReference type="CDD" id="cd18577">
    <property type="entry name" value="ABC_6TM_Pgp_ABCB1_D1_like"/>
    <property type="match status" value="1"/>
</dbReference>
<dbReference type="FunFam" id="3.40.50.300:FF:001471">
    <property type="entry name" value="P-loop containing nucleoside triphosphate hydrolase protein"/>
    <property type="match status" value="1"/>
</dbReference>
<keyword evidence="13" id="KW-1185">Reference proteome</keyword>
<name>A0A517KZ36_9PEZI</name>
<feature type="transmembrane region" description="Helical" evidence="9">
    <location>
        <begin position="143"/>
        <end position="165"/>
    </location>
</feature>
<evidence type="ECO:0000259" key="11">
    <source>
        <dbReference type="PROSITE" id="PS50929"/>
    </source>
</evidence>
<dbReference type="Pfam" id="PF00664">
    <property type="entry name" value="ABC_membrane"/>
    <property type="match status" value="2"/>
</dbReference>
<evidence type="ECO:0000259" key="10">
    <source>
        <dbReference type="PROSITE" id="PS50893"/>
    </source>
</evidence>
<feature type="domain" description="ABC transmembrane type-1" evidence="11">
    <location>
        <begin position="1"/>
        <end position="200"/>
    </location>
</feature>
<evidence type="ECO:0000313" key="12">
    <source>
        <dbReference type="EMBL" id="QDS68637.1"/>
    </source>
</evidence>
<evidence type="ECO:0000256" key="2">
    <source>
        <dbReference type="ARBA" id="ARBA00022448"/>
    </source>
</evidence>
<feature type="transmembrane region" description="Helical" evidence="9">
    <location>
        <begin position="881"/>
        <end position="907"/>
    </location>
</feature>
<dbReference type="GO" id="GO:0016887">
    <property type="term" value="F:ATP hydrolysis activity"/>
    <property type="evidence" value="ECO:0007669"/>
    <property type="project" value="InterPro"/>
</dbReference>
<evidence type="ECO:0000313" key="13">
    <source>
        <dbReference type="Proteomes" id="UP000316270"/>
    </source>
</evidence>
<dbReference type="Gene3D" id="1.20.1560.10">
    <property type="entry name" value="ABC transporter type 1, transmembrane domain"/>
    <property type="match status" value="2"/>
</dbReference>
<accession>A0A517KZ36</accession>
<dbReference type="PROSITE" id="PS50929">
    <property type="entry name" value="ABC_TM1F"/>
    <property type="match status" value="2"/>
</dbReference>
<proteinExistence type="predicted"/>
<dbReference type="InterPro" id="IPR003439">
    <property type="entry name" value="ABC_transporter-like_ATP-bd"/>
</dbReference>
<dbReference type="Pfam" id="PF00005">
    <property type="entry name" value="ABC_tran"/>
    <property type="match status" value="2"/>
</dbReference>
<organism evidence="12 13">
    <name type="scientific">Venturia effusa</name>
    <dbReference type="NCBI Taxonomy" id="50376"/>
    <lineage>
        <taxon>Eukaryota</taxon>
        <taxon>Fungi</taxon>
        <taxon>Dikarya</taxon>
        <taxon>Ascomycota</taxon>
        <taxon>Pezizomycotina</taxon>
        <taxon>Dothideomycetes</taxon>
        <taxon>Pleosporomycetidae</taxon>
        <taxon>Venturiales</taxon>
        <taxon>Venturiaceae</taxon>
        <taxon>Venturia</taxon>
    </lineage>
</organism>
<dbReference type="InterPro" id="IPR036640">
    <property type="entry name" value="ABC1_TM_sf"/>
</dbReference>
<dbReference type="SMART" id="SM00382">
    <property type="entry name" value="AAA"/>
    <property type="match status" value="2"/>
</dbReference>
<feature type="transmembrane region" description="Helical" evidence="9">
    <location>
        <begin position="177"/>
        <end position="196"/>
    </location>
</feature>
<dbReference type="SUPFAM" id="SSF52540">
    <property type="entry name" value="P-loop containing nucleoside triphosphate hydrolases"/>
    <property type="match status" value="2"/>
</dbReference>
<evidence type="ECO:0000256" key="7">
    <source>
        <dbReference type="ARBA" id="ARBA00023136"/>
    </source>
</evidence>
<evidence type="ECO:0000256" key="3">
    <source>
        <dbReference type="ARBA" id="ARBA00022692"/>
    </source>
</evidence>
<feature type="domain" description="ABC transmembrane type-1" evidence="11">
    <location>
        <begin position="660"/>
        <end position="945"/>
    </location>
</feature>
<protein>
    <submittedName>
        <fullName evidence="12">Uncharacterized protein</fullName>
    </submittedName>
</protein>
<dbReference type="GO" id="GO:0005524">
    <property type="term" value="F:ATP binding"/>
    <property type="evidence" value="ECO:0007669"/>
    <property type="project" value="UniProtKB-KW"/>
</dbReference>
<dbReference type="CDD" id="cd18578">
    <property type="entry name" value="ABC_6TM_Pgp_ABCB1_D2_like"/>
    <property type="match status" value="1"/>
</dbReference>
<feature type="region of interest" description="Disordered" evidence="8">
    <location>
        <begin position="558"/>
        <end position="583"/>
    </location>
</feature>
<dbReference type="PROSITE" id="PS50893">
    <property type="entry name" value="ABC_TRANSPORTER_2"/>
    <property type="match status" value="2"/>
</dbReference>
<dbReference type="InterPro" id="IPR027417">
    <property type="entry name" value="P-loop_NTPase"/>
</dbReference>
<reference evidence="12 13" key="1">
    <citation type="submission" date="2019-07" db="EMBL/GenBank/DDBJ databases">
        <title>Finished genome of Venturia effusa.</title>
        <authorList>
            <person name="Young C.A."/>
            <person name="Cox M.P."/>
            <person name="Ganley A.R.D."/>
            <person name="David W.J."/>
        </authorList>
    </citation>
    <scope>NUCLEOTIDE SEQUENCE [LARGE SCALE GENOMIC DNA]</scope>
    <source>
        <strain evidence="13">albino</strain>
    </source>
</reference>
<sequence>MSWFDQREDGIGTLASMINSHTKDLEASTALPLGMATRDILTSLSCLSMSFYSSWKLTAVMLATMPIIAILVPLFSARIQPNIEAQTIQLGTATKHATNAFSVLDTVKCYNGQLQEQQRYKHAIKQAASCYYRQITWHAGQTAVLRFITLGMFVQGFWYGSTLIIDDANSAGRNFTAFWSCLLATSSLMAIVPHIMELEKGKMAGAQLCMMLAVSSQTLSPRFGQLQASAHDITFKNVWFSYPAHPDRMVLKGIDLSFLSGKMTFVTGRSGSGKSTLGQLIIKFYAPSDGIVAFGELEVQTISCAWIRNNALLVEQNSVLFNTTIKENIALGKRDPASIAFKEVEEAAEFASIKDAIEDMPDGFNTLVGSEGAALSGGQVQRVALARARLRDPPILILDEPTSALDQVNRLAVVDAIREWRKGKTTIIITHDVSQIRPDDFVYVLEDGKVAEEGLRKALSKTSNSLFQELVKSSRPSRQADRFTGTTLATLSEIDKRYAEHQDVRDELYPMRPFSELLPEREWSTMRRSSRWATALESPLLSGWAPRTSTVIPQPQVTRRSVVHLSPRSPNSPDLNWGGQSRVGSPRLAQSYRAIGPELRDISSIQPRNDSPQYVVEEPRSVSLGKSVEVQRQCPPDYTTKSILATVWPTLASLDRAFLVAGLAAAIIFAASTPVFAFSFSKLLRTFYDPVEHKAMALKYSLVVLAIAAGDAFTLFVAFSLIQRVGQSWVNTFREKALARILDQPRDFFEQDENGISRMISCFDHHAEEMQHMLGRFAGNMVIVITTVVVAITWSLTSCWKLTLVMLACTPVVIVIIKSLKNVAGTIEAQIADEEEQAASIFAEAFNSIKTVRTLTLEDWFRMKHQRAVAAVLKTGFKEGIYVGTFFGLSQGALLFLTAIVFHYGGVLLYTQQVTFEDIMQVITLLLFSISTATSTMASIPKLTACRESASRLLRLVNLPQVSHESDGNEKIESVDDIVFQNVHFRYPSRTETLVLRDLNLQIRQGNSIAIVGASGSGKSTIASLLLKLYPAQPSAIKISGHKIEGLETRTLRRLVAMVSQTLALFPTSISANIVYGLPRSDPLNDPANVRAAATAAGIHDFVSSLPNGYDTVIGEGGMGLSGGQAQRIAVARALARQPHVLILDEATSALDQESAGVIRESISGLRKRQRDKGEKVMTVIVITHCREMMQMCDRVVMLDRGRVVEDGGYEELLKMEGQFAGMMRGEVWKVEREGANKGV</sequence>
<feature type="transmembrane region" description="Helical" evidence="9">
    <location>
        <begin position="57"/>
        <end position="75"/>
    </location>
</feature>
<dbReference type="FunFam" id="3.40.50.300:FF:000604">
    <property type="entry name" value="ABC transporter B family member 28"/>
    <property type="match status" value="1"/>
</dbReference>
<feature type="domain" description="ABC transporter" evidence="10">
    <location>
        <begin position="978"/>
        <end position="1226"/>
    </location>
</feature>
<evidence type="ECO:0000256" key="4">
    <source>
        <dbReference type="ARBA" id="ARBA00022741"/>
    </source>
</evidence>
<keyword evidence="2" id="KW-0813">Transport</keyword>
<evidence type="ECO:0000256" key="9">
    <source>
        <dbReference type="SAM" id="Phobius"/>
    </source>
</evidence>
<feature type="transmembrane region" description="Helical" evidence="9">
    <location>
        <begin position="802"/>
        <end position="820"/>
    </location>
</feature>
<feature type="transmembrane region" description="Helical" evidence="9">
    <location>
        <begin position="657"/>
        <end position="680"/>
    </location>
</feature>
<dbReference type="PANTHER" id="PTHR43394">
    <property type="entry name" value="ATP-DEPENDENT PERMEASE MDL1, MITOCHONDRIAL"/>
    <property type="match status" value="1"/>
</dbReference>
<dbReference type="PROSITE" id="PS00211">
    <property type="entry name" value="ABC_TRANSPORTER_1"/>
    <property type="match status" value="1"/>
</dbReference>
<dbReference type="InterPro" id="IPR011527">
    <property type="entry name" value="ABC1_TM_dom"/>
</dbReference>
<dbReference type="GO" id="GO:0015421">
    <property type="term" value="F:ABC-type oligopeptide transporter activity"/>
    <property type="evidence" value="ECO:0007669"/>
    <property type="project" value="TreeGrafter"/>
</dbReference>
<feature type="transmembrane region" description="Helical" evidence="9">
    <location>
        <begin position="777"/>
        <end position="796"/>
    </location>
</feature>
<feature type="domain" description="ABC transporter" evidence="10">
    <location>
        <begin position="233"/>
        <end position="472"/>
    </location>
</feature>
<keyword evidence="3 9" id="KW-0812">Transmembrane</keyword>
<feature type="compositionally biased region" description="Polar residues" evidence="8">
    <location>
        <begin position="568"/>
        <end position="583"/>
    </location>
</feature>
<dbReference type="PANTHER" id="PTHR43394:SF1">
    <property type="entry name" value="ATP-BINDING CASSETTE SUB-FAMILY B MEMBER 10, MITOCHONDRIAL"/>
    <property type="match status" value="1"/>
</dbReference>
<evidence type="ECO:0000256" key="5">
    <source>
        <dbReference type="ARBA" id="ARBA00022840"/>
    </source>
</evidence>
<evidence type="ECO:0000256" key="1">
    <source>
        <dbReference type="ARBA" id="ARBA00004141"/>
    </source>
</evidence>
<dbReference type="InterPro" id="IPR017871">
    <property type="entry name" value="ABC_transporter-like_CS"/>
</dbReference>
<keyword evidence="4" id="KW-0547">Nucleotide-binding</keyword>
<evidence type="ECO:0000256" key="6">
    <source>
        <dbReference type="ARBA" id="ARBA00022989"/>
    </source>
</evidence>
<feature type="transmembrane region" description="Helical" evidence="9">
    <location>
        <begin position="700"/>
        <end position="722"/>
    </location>
</feature>
<dbReference type="InterPro" id="IPR003593">
    <property type="entry name" value="AAA+_ATPase"/>
</dbReference>